<dbReference type="SMART" id="SM00849">
    <property type="entry name" value="Lactamase_B"/>
    <property type="match status" value="1"/>
</dbReference>
<dbReference type="Proteomes" id="UP000650511">
    <property type="component" value="Unassembled WGS sequence"/>
</dbReference>
<organism evidence="2 3">
    <name type="scientific">Egicoccus halophilus</name>
    <dbReference type="NCBI Taxonomy" id="1670830"/>
    <lineage>
        <taxon>Bacteria</taxon>
        <taxon>Bacillati</taxon>
        <taxon>Actinomycetota</taxon>
        <taxon>Nitriliruptoria</taxon>
        <taxon>Egicoccales</taxon>
        <taxon>Egicoccaceae</taxon>
        <taxon>Egicoccus</taxon>
    </lineage>
</organism>
<comment type="caution">
    <text evidence="2">The sequence shown here is derived from an EMBL/GenBank/DDBJ whole genome shotgun (WGS) entry which is preliminary data.</text>
</comment>
<dbReference type="PANTHER" id="PTHR23131:SF0">
    <property type="entry name" value="ENDORIBONUCLEASE LACTB2"/>
    <property type="match status" value="1"/>
</dbReference>
<sequence length="292" mass="30885">MSPSAAPVDPRSAWDLPAFGELPRVSRLDEVTTRVLAPNPSPMTLDGTNTYVVGRAGTGGVVVVDPGPDDPEHLARVRQVVEQADASVVAILVTHHHLDHAEAAQAWAQAFGSTVVAAATQVAGPQGRTLADGDVLDPGDLPLRLVATPGHTRDHLAVRVPTGAMLTGDHVLGRGTSVVAHPDGDLAAYLTSLRRVLDLGPDRLFPGHGPALSEDPTAVLRYYAEHRAFRRQQILEALAEAPTDPAGLVRRIYADVDPRLWPAAEASTRAALHLLADEGRIDLDGATVRLAE</sequence>
<proteinExistence type="predicted"/>
<dbReference type="InterPro" id="IPR036388">
    <property type="entry name" value="WH-like_DNA-bd_sf"/>
</dbReference>
<dbReference type="InterPro" id="IPR041516">
    <property type="entry name" value="LACTB2_WH"/>
</dbReference>
<feature type="domain" description="Metallo-beta-lactamase" evidence="1">
    <location>
        <begin position="47"/>
        <end position="208"/>
    </location>
</feature>
<dbReference type="EMBL" id="BMHA01000001">
    <property type="protein sequence ID" value="GGI02685.1"/>
    <property type="molecule type" value="Genomic_DNA"/>
</dbReference>
<evidence type="ECO:0000259" key="1">
    <source>
        <dbReference type="SMART" id="SM00849"/>
    </source>
</evidence>
<keyword evidence="3" id="KW-1185">Reference proteome</keyword>
<dbReference type="InterPro" id="IPR001279">
    <property type="entry name" value="Metallo-B-lactamas"/>
</dbReference>
<protein>
    <submittedName>
        <fullName evidence="2">MBL fold metallo-hydrolase</fullName>
    </submittedName>
</protein>
<evidence type="ECO:0000313" key="2">
    <source>
        <dbReference type="EMBL" id="GGI02685.1"/>
    </source>
</evidence>
<dbReference type="InterPro" id="IPR036866">
    <property type="entry name" value="RibonucZ/Hydroxyglut_hydro"/>
</dbReference>
<dbReference type="SUPFAM" id="SSF56281">
    <property type="entry name" value="Metallo-hydrolase/oxidoreductase"/>
    <property type="match status" value="1"/>
</dbReference>
<reference evidence="2" key="2">
    <citation type="submission" date="2020-09" db="EMBL/GenBank/DDBJ databases">
        <authorList>
            <person name="Sun Q."/>
            <person name="Zhou Y."/>
        </authorList>
    </citation>
    <scope>NUCLEOTIDE SEQUENCE</scope>
    <source>
        <strain evidence="2">CGMCC 1.14988</strain>
    </source>
</reference>
<dbReference type="InterPro" id="IPR050662">
    <property type="entry name" value="Sec-metab_biosynth-thioest"/>
</dbReference>
<reference evidence="2" key="1">
    <citation type="journal article" date="2014" name="Int. J. Syst. Evol. Microbiol.">
        <title>Complete genome sequence of Corynebacterium casei LMG S-19264T (=DSM 44701T), isolated from a smear-ripened cheese.</title>
        <authorList>
            <consortium name="US DOE Joint Genome Institute (JGI-PGF)"/>
            <person name="Walter F."/>
            <person name="Albersmeier A."/>
            <person name="Kalinowski J."/>
            <person name="Ruckert C."/>
        </authorList>
    </citation>
    <scope>NUCLEOTIDE SEQUENCE</scope>
    <source>
        <strain evidence="2">CGMCC 1.14988</strain>
    </source>
</reference>
<name>A0A8J3ESH2_9ACTN</name>
<accession>A0A8J3ESH2</accession>
<evidence type="ECO:0000313" key="3">
    <source>
        <dbReference type="Proteomes" id="UP000650511"/>
    </source>
</evidence>
<dbReference type="Pfam" id="PF00753">
    <property type="entry name" value="Lactamase_B"/>
    <property type="match status" value="1"/>
</dbReference>
<dbReference type="OrthoDB" id="9788263at2"/>
<dbReference type="RefSeq" id="WP_130648170.1">
    <property type="nucleotide sequence ID" value="NZ_BMHA01000001.1"/>
</dbReference>
<dbReference type="Pfam" id="PF17778">
    <property type="entry name" value="WHD_BLACT"/>
    <property type="match status" value="1"/>
</dbReference>
<dbReference type="Gene3D" id="3.60.15.10">
    <property type="entry name" value="Ribonuclease Z/Hydroxyacylglutathione hydrolase-like"/>
    <property type="match status" value="1"/>
</dbReference>
<dbReference type="Gene3D" id="1.10.10.10">
    <property type="entry name" value="Winged helix-like DNA-binding domain superfamily/Winged helix DNA-binding domain"/>
    <property type="match status" value="1"/>
</dbReference>
<dbReference type="AlphaFoldDB" id="A0A8J3ESH2"/>
<gene>
    <name evidence="2" type="ORF">GCM10011354_01200</name>
</gene>
<dbReference type="PANTHER" id="PTHR23131">
    <property type="entry name" value="ENDORIBONUCLEASE LACTB2"/>
    <property type="match status" value="1"/>
</dbReference>
<dbReference type="CDD" id="cd16278">
    <property type="entry name" value="metallo-hydrolase-like_MBL-fold"/>
    <property type="match status" value="1"/>
</dbReference>